<dbReference type="GO" id="GO:0006491">
    <property type="term" value="P:N-glycan processing"/>
    <property type="evidence" value="ECO:0007669"/>
    <property type="project" value="TreeGrafter"/>
</dbReference>
<dbReference type="PANTHER" id="PTHR22762:SF89">
    <property type="entry name" value="ALPHA-XYLOSIDASE"/>
    <property type="match status" value="1"/>
</dbReference>
<evidence type="ECO:0000259" key="6">
    <source>
        <dbReference type="Pfam" id="PF21365"/>
    </source>
</evidence>
<feature type="domain" description="DUF5110" evidence="5">
    <location>
        <begin position="687"/>
        <end position="761"/>
    </location>
</feature>
<dbReference type="Gene3D" id="2.60.40.1180">
    <property type="entry name" value="Golgi alpha-mannosidase II"/>
    <property type="match status" value="2"/>
</dbReference>
<evidence type="ECO:0000256" key="3">
    <source>
        <dbReference type="SAM" id="Phobius"/>
    </source>
</evidence>
<feature type="domain" description="Glycosyl hydrolase family 31 C-terminal" evidence="6">
    <location>
        <begin position="575"/>
        <end position="666"/>
    </location>
</feature>
<accession>A0A2P6NYU3</accession>
<proteinExistence type="inferred from homology"/>
<dbReference type="InterPro" id="IPR000322">
    <property type="entry name" value="Glyco_hydro_31_TIM"/>
</dbReference>
<dbReference type="PANTHER" id="PTHR22762">
    <property type="entry name" value="ALPHA-GLUCOSIDASE"/>
    <property type="match status" value="1"/>
</dbReference>
<evidence type="ECO:0000256" key="1">
    <source>
        <dbReference type="ARBA" id="ARBA00007806"/>
    </source>
</evidence>
<dbReference type="GO" id="GO:0090599">
    <property type="term" value="F:alpha-glucosidase activity"/>
    <property type="evidence" value="ECO:0007669"/>
    <property type="project" value="TreeGrafter"/>
</dbReference>
<dbReference type="Pfam" id="PF01055">
    <property type="entry name" value="Glyco_hydro_31_2nd"/>
    <property type="match status" value="1"/>
</dbReference>
<dbReference type="Pfam" id="PF17137">
    <property type="entry name" value="DUF5110"/>
    <property type="match status" value="1"/>
</dbReference>
<dbReference type="CDD" id="cd06595">
    <property type="entry name" value="GH31_u1"/>
    <property type="match status" value="1"/>
</dbReference>
<keyword evidence="3" id="KW-0472">Membrane</keyword>
<name>A0A2P6NYU3_9EUKA</name>
<feature type="transmembrane region" description="Helical" evidence="3">
    <location>
        <begin position="38"/>
        <end position="57"/>
    </location>
</feature>
<feature type="domain" description="Glycoside hydrolase family 31 TIM barrel" evidence="4">
    <location>
        <begin position="250"/>
        <end position="563"/>
    </location>
</feature>
<dbReference type="SUPFAM" id="SSF51011">
    <property type="entry name" value="Glycosyl hydrolase domain"/>
    <property type="match status" value="1"/>
</dbReference>
<dbReference type="InterPro" id="IPR048395">
    <property type="entry name" value="Glyco_hydro_31_C"/>
</dbReference>
<dbReference type="InterPro" id="IPR013780">
    <property type="entry name" value="Glyco_hydro_b"/>
</dbReference>
<gene>
    <name evidence="7" type="ORF">PROFUN_01840</name>
</gene>
<evidence type="ECO:0000313" key="7">
    <source>
        <dbReference type="EMBL" id="PRP89120.1"/>
    </source>
</evidence>
<evidence type="ECO:0000259" key="5">
    <source>
        <dbReference type="Pfam" id="PF17137"/>
    </source>
</evidence>
<evidence type="ECO:0000259" key="4">
    <source>
        <dbReference type="Pfam" id="PF01055"/>
    </source>
</evidence>
<dbReference type="Gene3D" id="3.20.20.80">
    <property type="entry name" value="Glycosidases"/>
    <property type="match status" value="1"/>
</dbReference>
<comment type="caution">
    <text evidence="7">The sequence shown here is derived from an EMBL/GenBank/DDBJ whole genome shotgun (WGS) entry which is preliminary data.</text>
</comment>
<organism evidence="7 8">
    <name type="scientific">Planoprotostelium fungivorum</name>
    <dbReference type="NCBI Taxonomy" id="1890364"/>
    <lineage>
        <taxon>Eukaryota</taxon>
        <taxon>Amoebozoa</taxon>
        <taxon>Evosea</taxon>
        <taxon>Variosea</taxon>
        <taxon>Cavosteliida</taxon>
        <taxon>Cavosteliaceae</taxon>
        <taxon>Planoprotostelium</taxon>
    </lineage>
</organism>
<dbReference type="GO" id="GO:0005975">
    <property type="term" value="P:carbohydrate metabolic process"/>
    <property type="evidence" value="ECO:0007669"/>
    <property type="project" value="InterPro"/>
</dbReference>
<sequence length="916" mass="103194">MEDTTNACSSSGMDTGLVDRTNPAIANLRKTTMRRRTIIVFAAIIGLIAASSDWNPVANPAAVVKVQNARFTVLKEWYSETKQFEDRPTIAIVNRYFEDVPQFSVSRSSYNVTISTSTLSLTYTGGEFGQQSLQIRRVDSDEVLWHFGMKDNGNLFGTLRTLDGADGAVELDCDKNPNAENAHCTYGVLSRSGWAIVNDTEDQKLKSDPAWEHWVDTAPTPDTHDLYFFGHGTEFKTALKDFTSIGGEIPLPPRYVFGTWYSKYWAYSDVELKDVINQYETHQTPLDVLVTDMDWHITFYKEAAQGKRDPAGEIPGWTGFTWDKNLFPNSTEFLEFCKSKGLRNTLNLHPASGVQPYEERYPEMARASGIDPASQQYVPFDITSSEFAANLHDIMLKPIWNEGIDFWWLDWQQSETTSIPGLNPTIWLNHVFWQNYNRWQTKTRPTVFHRWGGLGNHRYPIGFSGDVVPSWASLAFQPYFTQVASNVGYAFWSHDLGGHVAPSPPELFTRWTQWGLFSPVFRPHCTKDANNDRRIWTYPLVNFEIMRNVVNLRSSLVPHIYTLARQTHETGVGHIVAPLYYFYSDDERSYNYPNEYSWGESVVVAPVAAPVDSTGLAISDIYLPKGFRWVNWFTGRVHDATEQVIESQELFTLAEIPAYVKTGSIITYWPIAQKPLLGSAYNAPSVLGLQVFVDGTADQASGEFKVYEDNGDNRDHTQGGYAWTHTAFSQTKQRLSLTVEAPQGSYEGMPSQYSYEFKFTGSLSPSSVRVNGQTINYKPDNAAGTEDGWRYCGETLSVIVNLAVRSRSSLNVVVDLPQPLQSELFNGVAGLVARAKDAKRTLDYEWGINTIYQEDYTLLIQITELGSVMSAAPDRVLEILKSVPQLNRDAYQQLTSINYGNSTVIKAVTAQIAPRT</sequence>
<evidence type="ECO:0000256" key="2">
    <source>
        <dbReference type="RuleBase" id="RU361185"/>
    </source>
</evidence>
<keyword evidence="3" id="KW-0812">Transmembrane</keyword>
<keyword evidence="3" id="KW-1133">Transmembrane helix</keyword>
<dbReference type="InParanoid" id="A0A2P6NYU3"/>
<dbReference type="InterPro" id="IPR017853">
    <property type="entry name" value="GH"/>
</dbReference>
<dbReference type="EMBL" id="MDYQ01000005">
    <property type="protein sequence ID" value="PRP89120.1"/>
    <property type="molecule type" value="Genomic_DNA"/>
</dbReference>
<dbReference type="SUPFAM" id="SSF51445">
    <property type="entry name" value="(Trans)glycosidases"/>
    <property type="match status" value="1"/>
</dbReference>
<reference evidence="7 8" key="1">
    <citation type="journal article" date="2018" name="Genome Biol. Evol.">
        <title>Multiple Roots of Fruiting Body Formation in Amoebozoa.</title>
        <authorList>
            <person name="Hillmann F."/>
            <person name="Forbes G."/>
            <person name="Novohradska S."/>
            <person name="Ferling I."/>
            <person name="Riege K."/>
            <person name="Groth M."/>
            <person name="Westermann M."/>
            <person name="Marz M."/>
            <person name="Spaller T."/>
            <person name="Winckler T."/>
            <person name="Schaap P."/>
            <person name="Glockner G."/>
        </authorList>
    </citation>
    <scope>NUCLEOTIDE SEQUENCE [LARGE SCALE GENOMIC DNA]</scope>
    <source>
        <strain evidence="7 8">Jena</strain>
    </source>
</reference>
<dbReference type="STRING" id="1890364.A0A2P6NYU3"/>
<comment type="similarity">
    <text evidence="1 2">Belongs to the glycosyl hydrolase 31 family.</text>
</comment>
<protein>
    <submittedName>
        <fullName evidence="7">Glycoside hydrolase</fullName>
    </submittedName>
</protein>
<dbReference type="AlphaFoldDB" id="A0A2P6NYU3"/>
<dbReference type="Proteomes" id="UP000241769">
    <property type="component" value="Unassembled WGS sequence"/>
</dbReference>
<dbReference type="Pfam" id="PF21365">
    <property type="entry name" value="Glyco_hydro_31_3rd"/>
    <property type="match status" value="1"/>
</dbReference>
<dbReference type="InterPro" id="IPR033403">
    <property type="entry name" value="DUF5110"/>
</dbReference>
<keyword evidence="8" id="KW-1185">Reference proteome</keyword>
<keyword evidence="2 7" id="KW-0378">Hydrolase</keyword>
<evidence type="ECO:0000313" key="8">
    <source>
        <dbReference type="Proteomes" id="UP000241769"/>
    </source>
</evidence>
<dbReference type="OrthoDB" id="24626at2759"/>
<keyword evidence="2" id="KW-0326">Glycosidase</keyword>